<evidence type="ECO:0000313" key="10">
    <source>
        <dbReference type="Proteomes" id="UP000292459"/>
    </source>
</evidence>
<dbReference type="RefSeq" id="WP_052288594.1">
    <property type="nucleotide sequence ID" value="NZ_QVFV01000002.1"/>
</dbReference>
<keyword evidence="5 7" id="KW-1133">Transmembrane helix</keyword>
<evidence type="ECO:0000256" key="7">
    <source>
        <dbReference type="RuleBase" id="RU363032"/>
    </source>
</evidence>
<dbReference type="Pfam" id="PF00528">
    <property type="entry name" value="BPD_transp_1"/>
    <property type="match status" value="1"/>
</dbReference>
<evidence type="ECO:0000313" key="9">
    <source>
        <dbReference type="EMBL" id="RZM78672.1"/>
    </source>
</evidence>
<feature type="transmembrane region" description="Helical" evidence="7">
    <location>
        <begin position="234"/>
        <end position="254"/>
    </location>
</feature>
<dbReference type="AlphaFoldDB" id="A0A4Q7E7W1"/>
<dbReference type="GO" id="GO:0005886">
    <property type="term" value="C:plasma membrane"/>
    <property type="evidence" value="ECO:0007669"/>
    <property type="project" value="UniProtKB-SubCell"/>
</dbReference>
<evidence type="ECO:0000259" key="8">
    <source>
        <dbReference type="PROSITE" id="PS50928"/>
    </source>
</evidence>
<dbReference type="PROSITE" id="PS50928">
    <property type="entry name" value="ABC_TM1"/>
    <property type="match status" value="1"/>
</dbReference>
<feature type="transmembrane region" description="Helical" evidence="7">
    <location>
        <begin position="82"/>
        <end position="105"/>
    </location>
</feature>
<protein>
    <submittedName>
        <fullName evidence="9">ABC transporter permease subunit</fullName>
    </submittedName>
</protein>
<accession>A0A4Q7E7W1</accession>
<proteinExistence type="inferred from homology"/>
<comment type="similarity">
    <text evidence="7">Belongs to the binding-protein-dependent transport system permease family.</text>
</comment>
<comment type="subcellular location">
    <subcellularLocation>
        <location evidence="1 7">Cell membrane</location>
        <topology evidence="1 7">Multi-pass membrane protein</topology>
    </subcellularLocation>
</comment>
<gene>
    <name evidence="9" type="ORF">DYY88_07660</name>
</gene>
<feature type="transmembrane region" description="Helical" evidence="7">
    <location>
        <begin position="187"/>
        <end position="214"/>
    </location>
</feature>
<name>A0A4Q7E7W1_9CYAN</name>
<keyword evidence="10" id="KW-1185">Reference proteome</keyword>
<evidence type="ECO:0000256" key="5">
    <source>
        <dbReference type="ARBA" id="ARBA00022989"/>
    </source>
</evidence>
<keyword evidence="4 7" id="KW-0812">Transmembrane</keyword>
<evidence type="ECO:0000256" key="4">
    <source>
        <dbReference type="ARBA" id="ARBA00022692"/>
    </source>
</evidence>
<evidence type="ECO:0000256" key="1">
    <source>
        <dbReference type="ARBA" id="ARBA00004651"/>
    </source>
</evidence>
<feature type="transmembrane region" description="Helical" evidence="7">
    <location>
        <begin position="112"/>
        <end position="136"/>
    </location>
</feature>
<comment type="caution">
    <text evidence="9">The sequence shown here is derived from an EMBL/GenBank/DDBJ whole genome shotgun (WGS) entry which is preliminary data.</text>
</comment>
<sequence>MVKGNSGWSSAISRSLLPMLCGFVSCAVFVGIWEAIGANPENPIAQVLPPPSKFLPVLFESDFKIGLGSQSASIYQSVTVTLIRVILGMTVAFVGSIICGLLISLSKWSELFILPILGLIAPIAPIAWVPLALVVFGVSNLTAVFIVFMGVFFTLTIATVAEIKRIPENLLITAENLGGGNFARWRFVIIPAVLPGVFTLLRLNFIAAWMAVLAAEMTGLRDGLGTVVMTGRNLFNSNLILLGICIIGITGFAVDRMLLLIQKKFFWWQI</sequence>
<evidence type="ECO:0000256" key="3">
    <source>
        <dbReference type="ARBA" id="ARBA00022475"/>
    </source>
</evidence>
<dbReference type="InterPro" id="IPR000515">
    <property type="entry name" value="MetI-like"/>
</dbReference>
<dbReference type="Gene3D" id="1.10.3720.10">
    <property type="entry name" value="MetI-like"/>
    <property type="match status" value="1"/>
</dbReference>
<dbReference type="PANTHER" id="PTHR30151">
    <property type="entry name" value="ALKANE SULFONATE ABC TRANSPORTER-RELATED, MEMBRANE SUBUNIT"/>
    <property type="match status" value="1"/>
</dbReference>
<evidence type="ECO:0000256" key="6">
    <source>
        <dbReference type="ARBA" id="ARBA00023136"/>
    </source>
</evidence>
<dbReference type="OrthoDB" id="34174at2"/>
<dbReference type="EMBL" id="QVFV01000002">
    <property type="protein sequence ID" value="RZM78672.1"/>
    <property type="molecule type" value="Genomic_DNA"/>
</dbReference>
<dbReference type="GO" id="GO:0055085">
    <property type="term" value="P:transmembrane transport"/>
    <property type="evidence" value="ECO:0007669"/>
    <property type="project" value="InterPro"/>
</dbReference>
<feature type="transmembrane region" description="Helical" evidence="7">
    <location>
        <begin position="142"/>
        <end position="161"/>
    </location>
</feature>
<dbReference type="Proteomes" id="UP000292459">
    <property type="component" value="Unassembled WGS sequence"/>
</dbReference>
<reference evidence="9 10" key="1">
    <citation type="submission" date="2018-11" db="EMBL/GenBank/DDBJ databases">
        <title>Whole genome sequencing of an environmental sample.</title>
        <authorList>
            <person name="Sarangi A.N."/>
            <person name="Singh D."/>
            <person name="Tripathy S."/>
        </authorList>
    </citation>
    <scope>NUCLEOTIDE SEQUENCE [LARGE SCALE GENOMIC DNA]</scope>
    <source>
        <strain evidence="9 10">Lakshadweep</strain>
    </source>
</reference>
<dbReference type="PROSITE" id="PS51257">
    <property type="entry name" value="PROKAR_LIPOPROTEIN"/>
    <property type="match status" value="1"/>
</dbReference>
<feature type="domain" description="ABC transmembrane type-1" evidence="8">
    <location>
        <begin position="74"/>
        <end position="258"/>
    </location>
</feature>
<dbReference type="InterPro" id="IPR035906">
    <property type="entry name" value="MetI-like_sf"/>
</dbReference>
<organism evidence="9 10">
    <name type="scientific">Leptolyngbya iicbica LK</name>
    <dbReference type="NCBI Taxonomy" id="2294035"/>
    <lineage>
        <taxon>Bacteria</taxon>
        <taxon>Bacillati</taxon>
        <taxon>Cyanobacteriota</taxon>
        <taxon>Cyanophyceae</taxon>
        <taxon>Leptolyngbyales</taxon>
        <taxon>Leptolyngbyaceae</taxon>
        <taxon>Leptolyngbya group</taxon>
        <taxon>Leptolyngbya</taxon>
        <taxon>Leptolyngbya iicbica</taxon>
    </lineage>
</organism>
<keyword evidence="6 7" id="KW-0472">Membrane</keyword>
<keyword evidence="3" id="KW-1003">Cell membrane</keyword>
<feature type="transmembrane region" description="Helical" evidence="7">
    <location>
        <begin position="12"/>
        <end position="33"/>
    </location>
</feature>
<evidence type="ECO:0000256" key="2">
    <source>
        <dbReference type="ARBA" id="ARBA00022448"/>
    </source>
</evidence>
<dbReference type="PANTHER" id="PTHR30151:SF0">
    <property type="entry name" value="ABC TRANSPORTER PERMEASE PROTEIN MJ0413-RELATED"/>
    <property type="match status" value="1"/>
</dbReference>
<keyword evidence="2 7" id="KW-0813">Transport</keyword>
<dbReference type="SUPFAM" id="SSF161098">
    <property type="entry name" value="MetI-like"/>
    <property type="match status" value="1"/>
</dbReference>